<gene>
    <name evidence="2" type="ORF">NDES1114_LOCUS18176</name>
</gene>
<sequence length="114" mass="13150">MLGVRRFVALSSAASRPSCHGPVDTAMRHLKQAKAQEIPYRKIPKVVHFSLLCIFLAHWYTTASKPGFLVCLQKDPHQRWREKQEEKRQLEALEREAEEAEREAALRRASKQNG</sequence>
<organism evidence="2">
    <name type="scientific">Neobodo designis</name>
    <name type="common">Flagellated protozoan</name>
    <name type="synonym">Bodo designis</name>
    <dbReference type="NCBI Taxonomy" id="312471"/>
    <lineage>
        <taxon>Eukaryota</taxon>
        <taxon>Discoba</taxon>
        <taxon>Euglenozoa</taxon>
        <taxon>Kinetoplastea</taxon>
        <taxon>Metakinetoplastina</taxon>
        <taxon>Neobodonida</taxon>
        <taxon>Neobodo</taxon>
    </lineage>
</organism>
<reference evidence="2" key="1">
    <citation type="submission" date="2021-01" db="EMBL/GenBank/DDBJ databases">
        <authorList>
            <person name="Corre E."/>
            <person name="Pelletier E."/>
            <person name="Niang G."/>
            <person name="Scheremetjew M."/>
            <person name="Finn R."/>
            <person name="Kale V."/>
            <person name="Holt S."/>
            <person name="Cochrane G."/>
            <person name="Meng A."/>
            <person name="Brown T."/>
            <person name="Cohen L."/>
        </authorList>
    </citation>
    <scope>NUCLEOTIDE SEQUENCE</scope>
    <source>
        <strain evidence="2">CCAP 1951/1</strain>
    </source>
</reference>
<dbReference type="EMBL" id="HBGF01027427">
    <property type="protein sequence ID" value="CAD9122612.1"/>
    <property type="molecule type" value="Transcribed_RNA"/>
</dbReference>
<dbReference type="AlphaFoldDB" id="A0A7S1M5N0"/>
<keyword evidence="1" id="KW-0175">Coiled coil</keyword>
<feature type="coiled-coil region" evidence="1">
    <location>
        <begin position="80"/>
        <end position="110"/>
    </location>
</feature>
<protein>
    <submittedName>
        <fullName evidence="2">Uncharacterized protein</fullName>
    </submittedName>
</protein>
<name>A0A7S1M5N0_NEODS</name>
<accession>A0A7S1M5N0</accession>
<evidence type="ECO:0000256" key="1">
    <source>
        <dbReference type="SAM" id="Coils"/>
    </source>
</evidence>
<evidence type="ECO:0000313" key="2">
    <source>
        <dbReference type="EMBL" id="CAD9122612.1"/>
    </source>
</evidence>
<proteinExistence type="predicted"/>